<dbReference type="EMBL" id="CAJNOQ010001185">
    <property type="protein sequence ID" value="CAF0875104.1"/>
    <property type="molecule type" value="Genomic_DNA"/>
</dbReference>
<sequence>MALSRSLIFLINILCILLAIAAFLTQFFAVVTHYWKHQRTELKPLFSSQQRIRDDSHLDQRYGLFSRNVHLYSNNDQQMDTWTSTKFPLTNDQLALKQCYSNMPSLRGVILTCTEYIHSGSSCHCARYDYWNAFIAFEITALILLGLVVLISALLTTYYQGTLKPIGIGLSLIAFIFLLVGLILLGTHLKREVEHLGRSLPIIKQRLLHKIGTGTTSTAGERQQDYSYDKYREAQSILRRALKRQTDYYQARIEYNDTHYYQFSEQYKMFILYPYNNYTSSLYSQQYPYQHQRPTYYIVNETSSYEQQPVILTAHIDSTTRDLPALNKTFIFSHSRAWIGWSAILSIISLILSLLYPLLLTVSWLMGGNKKKTHKKNVTVKKPMEYTPVPTTPPDAIPQQTTATTIRYVPTDYDTRRLMMEEPFYDPFYRGGPRDARPLIVRDIVLRDDQLPPPEHYHLQRHYAPYHTHRPYRHPVDRQLPINIDVSPHSYRA</sequence>
<name>A0A813XT77_9BILA</name>
<dbReference type="Proteomes" id="UP000677228">
    <property type="component" value="Unassembled WGS sequence"/>
</dbReference>
<keyword evidence="1" id="KW-0812">Transmembrane</keyword>
<protein>
    <submittedName>
        <fullName evidence="3">Uncharacterized protein</fullName>
    </submittedName>
</protein>
<dbReference type="EMBL" id="CAJNOK010000290">
    <property type="protein sequence ID" value="CAF0742817.1"/>
    <property type="molecule type" value="Genomic_DNA"/>
</dbReference>
<evidence type="ECO:0000313" key="5">
    <source>
        <dbReference type="EMBL" id="CAF3662046.1"/>
    </source>
</evidence>
<feature type="transmembrane region" description="Helical" evidence="1">
    <location>
        <begin position="338"/>
        <end position="366"/>
    </location>
</feature>
<evidence type="ECO:0000256" key="1">
    <source>
        <dbReference type="SAM" id="Phobius"/>
    </source>
</evidence>
<evidence type="ECO:0000313" key="4">
    <source>
        <dbReference type="EMBL" id="CAF3520496.1"/>
    </source>
</evidence>
<keyword evidence="6" id="KW-1185">Reference proteome</keyword>
<dbReference type="EMBL" id="CAJOBC010001185">
    <property type="protein sequence ID" value="CAF3662046.1"/>
    <property type="molecule type" value="Genomic_DNA"/>
</dbReference>
<feature type="transmembrane region" description="Helical" evidence="1">
    <location>
        <begin position="165"/>
        <end position="185"/>
    </location>
</feature>
<gene>
    <name evidence="3" type="ORF">GPM918_LOCUS7307</name>
    <name evidence="2" type="ORF">OVA965_LOCUS1546</name>
    <name evidence="5" type="ORF">SRO942_LOCUS7307</name>
    <name evidence="4" type="ORF">TMI583_LOCUS1546</name>
</gene>
<evidence type="ECO:0000313" key="3">
    <source>
        <dbReference type="EMBL" id="CAF0875104.1"/>
    </source>
</evidence>
<dbReference type="OrthoDB" id="10036339at2759"/>
<accession>A0A813XT77</accession>
<dbReference type="Proteomes" id="UP000681722">
    <property type="component" value="Unassembled WGS sequence"/>
</dbReference>
<dbReference type="EMBL" id="CAJOBA010000290">
    <property type="protein sequence ID" value="CAF3520496.1"/>
    <property type="molecule type" value="Genomic_DNA"/>
</dbReference>
<proteinExistence type="predicted"/>
<comment type="caution">
    <text evidence="3">The sequence shown here is derived from an EMBL/GenBank/DDBJ whole genome shotgun (WGS) entry which is preliminary data.</text>
</comment>
<organism evidence="3 6">
    <name type="scientific">Didymodactylos carnosus</name>
    <dbReference type="NCBI Taxonomy" id="1234261"/>
    <lineage>
        <taxon>Eukaryota</taxon>
        <taxon>Metazoa</taxon>
        <taxon>Spiralia</taxon>
        <taxon>Gnathifera</taxon>
        <taxon>Rotifera</taxon>
        <taxon>Eurotatoria</taxon>
        <taxon>Bdelloidea</taxon>
        <taxon>Philodinida</taxon>
        <taxon>Philodinidae</taxon>
        <taxon>Didymodactylos</taxon>
    </lineage>
</organism>
<feature type="transmembrane region" description="Helical" evidence="1">
    <location>
        <begin position="6"/>
        <end position="35"/>
    </location>
</feature>
<dbReference type="Proteomes" id="UP000663829">
    <property type="component" value="Unassembled WGS sequence"/>
</dbReference>
<reference evidence="3" key="1">
    <citation type="submission" date="2021-02" db="EMBL/GenBank/DDBJ databases">
        <authorList>
            <person name="Nowell W R."/>
        </authorList>
    </citation>
    <scope>NUCLEOTIDE SEQUENCE</scope>
</reference>
<keyword evidence="1" id="KW-0472">Membrane</keyword>
<evidence type="ECO:0000313" key="6">
    <source>
        <dbReference type="Proteomes" id="UP000663829"/>
    </source>
</evidence>
<feature type="transmembrane region" description="Helical" evidence="1">
    <location>
        <begin position="134"/>
        <end position="159"/>
    </location>
</feature>
<dbReference type="Gene3D" id="1.20.140.150">
    <property type="match status" value="1"/>
</dbReference>
<keyword evidence="1" id="KW-1133">Transmembrane helix</keyword>
<dbReference type="Proteomes" id="UP000682733">
    <property type="component" value="Unassembled WGS sequence"/>
</dbReference>
<evidence type="ECO:0000313" key="2">
    <source>
        <dbReference type="EMBL" id="CAF0742817.1"/>
    </source>
</evidence>
<dbReference type="AlphaFoldDB" id="A0A813XT77"/>